<keyword evidence="2" id="KW-1185">Reference proteome</keyword>
<sequence>MVSESGSSIGDLVELQVPASSAYLTVLRTTAARLAARIGFTLDEIEDLRIAVDEAGAMLLPLAVPGSNMHCSFQLHTDILDVVVSVPAAQTDLPSRDSFAWTVLSALAGEVHSRAEDGRVSIMLRKKRG</sequence>
<proteinExistence type="predicted"/>
<accession>A0A2W2AX47</accession>
<gene>
    <name evidence="1" type="ORF">C1I92_29855</name>
</gene>
<evidence type="ECO:0000313" key="1">
    <source>
        <dbReference type="EMBL" id="PZF79715.1"/>
    </source>
</evidence>
<dbReference type="Proteomes" id="UP000248764">
    <property type="component" value="Unassembled WGS sequence"/>
</dbReference>
<protein>
    <recommendedName>
        <fullName evidence="3">Anti-sigma factor</fullName>
    </recommendedName>
</protein>
<name>A0A2W2AX47_9ACTN</name>
<reference evidence="1 2" key="1">
    <citation type="submission" date="2018-01" db="EMBL/GenBank/DDBJ databases">
        <title>Draft genome sequence of Jiangella sp. GTF31.</title>
        <authorList>
            <person name="Sahin N."/>
            <person name="Ay H."/>
            <person name="Saygin H."/>
        </authorList>
    </citation>
    <scope>NUCLEOTIDE SEQUENCE [LARGE SCALE GENOMIC DNA]</scope>
    <source>
        <strain evidence="1 2">GTF31</strain>
    </source>
</reference>
<organism evidence="1 2">
    <name type="scientific">Jiangella anatolica</name>
    <dbReference type="NCBI Taxonomy" id="2670374"/>
    <lineage>
        <taxon>Bacteria</taxon>
        <taxon>Bacillati</taxon>
        <taxon>Actinomycetota</taxon>
        <taxon>Actinomycetes</taxon>
        <taxon>Jiangellales</taxon>
        <taxon>Jiangellaceae</taxon>
        <taxon>Jiangella</taxon>
    </lineage>
</organism>
<dbReference type="EMBL" id="POTW01000121">
    <property type="protein sequence ID" value="PZF79715.1"/>
    <property type="molecule type" value="Genomic_DNA"/>
</dbReference>
<evidence type="ECO:0000313" key="2">
    <source>
        <dbReference type="Proteomes" id="UP000248764"/>
    </source>
</evidence>
<comment type="caution">
    <text evidence="1">The sequence shown here is derived from an EMBL/GenBank/DDBJ whole genome shotgun (WGS) entry which is preliminary data.</text>
</comment>
<dbReference type="AlphaFoldDB" id="A0A2W2AX47"/>
<evidence type="ECO:0008006" key="3">
    <source>
        <dbReference type="Google" id="ProtNLM"/>
    </source>
</evidence>